<proteinExistence type="predicted"/>
<gene>
    <name evidence="2" type="ORF">ACFP90_22770</name>
</gene>
<keyword evidence="3" id="KW-1185">Reference proteome</keyword>
<dbReference type="Proteomes" id="UP001596317">
    <property type="component" value="Unassembled WGS sequence"/>
</dbReference>
<accession>A0ABW1ZSY8</accession>
<dbReference type="RefSeq" id="WP_380058782.1">
    <property type="nucleotide sequence ID" value="NZ_JBHSWB010000002.1"/>
</dbReference>
<reference evidence="3" key="1">
    <citation type="journal article" date="2019" name="Int. J. Syst. Evol. Microbiol.">
        <title>The Global Catalogue of Microorganisms (GCM) 10K type strain sequencing project: providing services to taxonomists for standard genome sequencing and annotation.</title>
        <authorList>
            <consortium name="The Broad Institute Genomics Platform"/>
            <consortium name="The Broad Institute Genome Sequencing Center for Infectious Disease"/>
            <person name="Wu L."/>
            <person name="Ma J."/>
        </authorList>
    </citation>
    <scope>NUCLEOTIDE SEQUENCE [LARGE SCALE GENOMIC DNA]</scope>
    <source>
        <strain evidence="3">CCUG 63830</strain>
    </source>
</reference>
<feature type="compositionally biased region" description="Basic and acidic residues" evidence="1">
    <location>
        <begin position="22"/>
        <end position="38"/>
    </location>
</feature>
<feature type="region of interest" description="Disordered" evidence="1">
    <location>
        <begin position="205"/>
        <end position="229"/>
    </location>
</feature>
<protein>
    <submittedName>
        <fullName evidence="2">Uncharacterized protein</fullName>
    </submittedName>
</protein>
<evidence type="ECO:0000313" key="3">
    <source>
        <dbReference type="Proteomes" id="UP001596317"/>
    </source>
</evidence>
<feature type="region of interest" description="Disordered" evidence="1">
    <location>
        <begin position="1"/>
        <end position="73"/>
    </location>
</feature>
<organism evidence="2 3">
    <name type="scientific">Deinococcus multiflagellatus</name>
    <dbReference type="NCBI Taxonomy" id="1656887"/>
    <lineage>
        <taxon>Bacteria</taxon>
        <taxon>Thermotogati</taxon>
        <taxon>Deinococcota</taxon>
        <taxon>Deinococci</taxon>
        <taxon>Deinococcales</taxon>
        <taxon>Deinococcaceae</taxon>
        <taxon>Deinococcus</taxon>
    </lineage>
</organism>
<sequence>MTLPLPPVAELQTEALPASGAERQDYVPEDLGQDRHDYVPAPAVPEEGYQGDDAGRDRQDYEPAPVAQEGPKVRGVAAPHSLTAEEWARVADALRAQGVTVEARQGDATRHEAAYKAATEARDTWRAKVEERFFRQAQLDVAALTGDVAAANAAWDRLFDVVTAIRSREGAARRKGRPEAATMKPVYEAARDESLQIRRWARGCRPPDRSRGRCAGRQGPGGARPASLPTSPCSCPLEAPMLIPVLASVDRSFCAAPGEPLRGTTTTHEGGREVAYLIGAVTHRAATHAVLVEVPVTQDEVEAALRGSYNRAFPGMGHEPGILGEMRHLLRFVASGGVGGVLAIGPVRKGRWRGSARDPDSCTLALEEATPETVQLATALAAGVRAHLLDLARVPVA</sequence>
<evidence type="ECO:0000256" key="1">
    <source>
        <dbReference type="SAM" id="MobiDB-lite"/>
    </source>
</evidence>
<dbReference type="EMBL" id="JBHSWB010000002">
    <property type="protein sequence ID" value="MFC6662869.1"/>
    <property type="molecule type" value="Genomic_DNA"/>
</dbReference>
<comment type="caution">
    <text evidence="2">The sequence shown here is derived from an EMBL/GenBank/DDBJ whole genome shotgun (WGS) entry which is preliminary data.</text>
</comment>
<evidence type="ECO:0000313" key="2">
    <source>
        <dbReference type="EMBL" id="MFC6662869.1"/>
    </source>
</evidence>
<name>A0ABW1ZSY8_9DEIO</name>